<feature type="transmembrane region" description="Helical" evidence="1">
    <location>
        <begin position="12"/>
        <end position="29"/>
    </location>
</feature>
<sequence length="105" mass="10887">MGIIIAKGGRMMILIWVGVVGWVLATAAVESALWRGKKLHCAAMLAASAMAGTAVWALVDAGQPFKQAAAWLPPLCAAAAFTLAAEAQRAIIGLFARRAAGRGER</sequence>
<evidence type="ECO:0000256" key="1">
    <source>
        <dbReference type="SAM" id="Phobius"/>
    </source>
</evidence>
<protein>
    <submittedName>
        <fullName evidence="2">Uncharacterized protein</fullName>
    </submittedName>
</protein>
<dbReference type="RefSeq" id="WP_277277361.1">
    <property type="nucleotide sequence ID" value="NZ_JAROCY010000008.1"/>
</dbReference>
<dbReference type="EMBL" id="JAROCY010000008">
    <property type="protein sequence ID" value="MDF8333553.1"/>
    <property type="molecule type" value="Genomic_DNA"/>
</dbReference>
<comment type="caution">
    <text evidence="2">The sequence shown here is derived from an EMBL/GenBank/DDBJ whole genome shotgun (WGS) entry which is preliminary data.</text>
</comment>
<evidence type="ECO:0000313" key="3">
    <source>
        <dbReference type="Proteomes" id="UP001222770"/>
    </source>
</evidence>
<gene>
    <name evidence="2" type="ORF">POM99_10100</name>
</gene>
<organism evidence="2 3">
    <name type="scientific">Novosphingobium cyanobacteriorum</name>
    <dbReference type="NCBI Taxonomy" id="3024215"/>
    <lineage>
        <taxon>Bacteria</taxon>
        <taxon>Pseudomonadati</taxon>
        <taxon>Pseudomonadota</taxon>
        <taxon>Alphaproteobacteria</taxon>
        <taxon>Sphingomonadales</taxon>
        <taxon>Sphingomonadaceae</taxon>
        <taxon>Novosphingobium</taxon>
    </lineage>
</organism>
<proteinExistence type="predicted"/>
<reference evidence="2 3" key="1">
    <citation type="submission" date="2023-03" db="EMBL/GenBank/DDBJ databases">
        <title>Novosphingobium cyanobacteriorum sp. nov., isolated from a eutrophic reservoir during the Microcystis bloom period.</title>
        <authorList>
            <person name="Kang M."/>
            <person name="Le V."/>
            <person name="Ko S.-R."/>
            <person name="Lee S.-A."/>
            <person name="Ahn C.-Y."/>
        </authorList>
    </citation>
    <scope>NUCLEOTIDE SEQUENCE [LARGE SCALE GENOMIC DNA]</scope>
    <source>
        <strain evidence="2 3">HBC54</strain>
    </source>
</reference>
<evidence type="ECO:0000313" key="2">
    <source>
        <dbReference type="EMBL" id="MDF8333553.1"/>
    </source>
</evidence>
<keyword evidence="3" id="KW-1185">Reference proteome</keyword>
<accession>A0ABT6CHZ7</accession>
<keyword evidence="1" id="KW-0472">Membrane</keyword>
<dbReference type="Proteomes" id="UP001222770">
    <property type="component" value="Unassembled WGS sequence"/>
</dbReference>
<keyword evidence="1" id="KW-1133">Transmembrane helix</keyword>
<name>A0ABT6CHZ7_9SPHN</name>
<keyword evidence="1" id="KW-0812">Transmembrane</keyword>